<feature type="signal peptide" evidence="1">
    <location>
        <begin position="1"/>
        <end position="22"/>
    </location>
</feature>
<dbReference type="EMBL" id="JBHUON010000012">
    <property type="protein sequence ID" value="MFD2865314.1"/>
    <property type="molecule type" value="Genomic_DNA"/>
</dbReference>
<gene>
    <name evidence="2" type="ORF">ACFSYC_11505</name>
</gene>
<dbReference type="RefSeq" id="WP_377127421.1">
    <property type="nucleotide sequence ID" value="NZ_JBHUON010000012.1"/>
</dbReference>
<name>A0ABW5XNF0_9SPHI</name>
<evidence type="ECO:0000313" key="3">
    <source>
        <dbReference type="Proteomes" id="UP001597601"/>
    </source>
</evidence>
<dbReference type="InterPro" id="IPR019861">
    <property type="entry name" value="PorP/SprF_Bacteroidetes"/>
</dbReference>
<organism evidence="2 3">
    <name type="scientific">Mucilaginibacter antarcticus</name>
    <dbReference type="NCBI Taxonomy" id="1855725"/>
    <lineage>
        <taxon>Bacteria</taxon>
        <taxon>Pseudomonadati</taxon>
        <taxon>Bacteroidota</taxon>
        <taxon>Sphingobacteriia</taxon>
        <taxon>Sphingobacteriales</taxon>
        <taxon>Sphingobacteriaceae</taxon>
        <taxon>Mucilaginibacter</taxon>
    </lineage>
</organism>
<dbReference type="NCBIfam" id="TIGR03519">
    <property type="entry name" value="T9SS_PorP_fam"/>
    <property type="match status" value="1"/>
</dbReference>
<dbReference type="Proteomes" id="UP001597601">
    <property type="component" value="Unassembled WGS sequence"/>
</dbReference>
<protein>
    <submittedName>
        <fullName evidence="2">Type IX secretion system membrane protein PorP/SprF</fullName>
    </submittedName>
</protein>
<accession>A0ABW5XNF0</accession>
<proteinExistence type="predicted"/>
<evidence type="ECO:0000256" key="1">
    <source>
        <dbReference type="SAM" id="SignalP"/>
    </source>
</evidence>
<keyword evidence="1" id="KW-0732">Signal</keyword>
<keyword evidence="3" id="KW-1185">Reference proteome</keyword>
<evidence type="ECO:0000313" key="2">
    <source>
        <dbReference type="EMBL" id="MFD2865314.1"/>
    </source>
</evidence>
<feature type="chain" id="PRO_5047384423" evidence="1">
    <location>
        <begin position="23"/>
        <end position="325"/>
    </location>
</feature>
<sequence>MRRRLIKCILFISVFGVNASYAQHTIHLSQYLFNGLVVNPAYAGYRDNWTINASSRLQWEGVKGAPKTNTLSVDGALGEDGNVGLGVLVSNERLGPEINTAGYINYAYRIKLSDDDSHRLSFGVAAGAVQYAIDASLFNAGAAIDPTVTTGVQTKLAPDFRVGIYYYSPLFYVGASALNLIPNAYPDPNSIFVRETRTYYLTTGFIVPISPVVNWRPSMLVKEDFKGPTNINLSTYFLLADMVWVGASYNSGVVLWNKSNLQTNLNTVGAVTGAVAVNITPLCRFGYSYDFATSKLSGFQGASHEISLSLGFSRRKDRVLSPRFF</sequence>
<dbReference type="Pfam" id="PF11751">
    <property type="entry name" value="PorP_SprF"/>
    <property type="match status" value="1"/>
</dbReference>
<reference evidence="3" key="1">
    <citation type="journal article" date="2019" name="Int. J. Syst. Evol. Microbiol.">
        <title>The Global Catalogue of Microorganisms (GCM) 10K type strain sequencing project: providing services to taxonomists for standard genome sequencing and annotation.</title>
        <authorList>
            <consortium name="The Broad Institute Genomics Platform"/>
            <consortium name="The Broad Institute Genome Sequencing Center for Infectious Disease"/>
            <person name="Wu L."/>
            <person name="Ma J."/>
        </authorList>
    </citation>
    <scope>NUCLEOTIDE SEQUENCE [LARGE SCALE GENOMIC DNA]</scope>
    <source>
        <strain evidence="3">KCTC 52232</strain>
    </source>
</reference>
<comment type="caution">
    <text evidence="2">The sequence shown here is derived from an EMBL/GenBank/DDBJ whole genome shotgun (WGS) entry which is preliminary data.</text>
</comment>